<organism evidence="3 4">
    <name type="scientific">Serendipita vermifera MAFF 305830</name>
    <dbReference type="NCBI Taxonomy" id="933852"/>
    <lineage>
        <taxon>Eukaryota</taxon>
        <taxon>Fungi</taxon>
        <taxon>Dikarya</taxon>
        <taxon>Basidiomycota</taxon>
        <taxon>Agaricomycotina</taxon>
        <taxon>Agaricomycetes</taxon>
        <taxon>Sebacinales</taxon>
        <taxon>Serendipitaceae</taxon>
        <taxon>Serendipita</taxon>
    </lineage>
</organism>
<dbReference type="Pfam" id="PF17667">
    <property type="entry name" value="Pkinase_fungal"/>
    <property type="match status" value="1"/>
</dbReference>
<protein>
    <recommendedName>
        <fullName evidence="2">Fungal-type protein kinase domain-containing protein</fullName>
    </recommendedName>
</protein>
<keyword evidence="4" id="KW-1185">Reference proteome</keyword>
<dbReference type="OrthoDB" id="5569250at2759"/>
<evidence type="ECO:0000256" key="1">
    <source>
        <dbReference type="SAM" id="MobiDB-lite"/>
    </source>
</evidence>
<feature type="compositionally biased region" description="Low complexity" evidence="1">
    <location>
        <begin position="604"/>
        <end position="623"/>
    </location>
</feature>
<feature type="region of interest" description="Disordered" evidence="1">
    <location>
        <begin position="1"/>
        <end position="21"/>
    </location>
</feature>
<name>A0A0C2WLC3_SERVB</name>
<gene>
    <name evidence="3" type="ORF">M408DRAFT_24839</name>
</gene>
<dbReference type="EMBL" id="KN824301">
    <property type="protein sequence ID" value="KIM27088.1"/>
    <property type="molecule type" value="Genomic_DNA"/>
</dbReference>
<proteinExistence type="predicted"/>
<dbReference type="InterPro" id="IPR040976">
    <property type="entry name" value="Pkinase_fungal"/>
</dbReference>
<dbReference type="HOGENOM" id="CLU_021658_0_0_1"/>
<reference evidence="4" key="2">
    <citation type="submission" date="2015-01" db="EMBL/GenBank/DDBJ databases">
        <title>Evolutionary Origins and Diversification of the Mycorrhizal Mutualists.</title>
        <authorList>
            <consortium name="DOE Joint Genome Institute"/>
            <consortium name="Mycorrhizal Genomics Consortium"/>
            <person name="Kohler A."/>
            <person name="Kuo A."/>
            <person name="Nagy L.G."/>
            <person name="Floudas D."/>
            <person name="Copeland A."/>
            <person name="Barry K.W."/>
            <person name="Cichocki N."/>
            <person name="Veneault-Fourrey C."/>
            <person name="LaButti K."/>
            <person name="Lindquist E.A."/>
            <person name="Lipzen A."/>
            <person name="Lundell T."/>
            <person name="Morin E."/>
            <person name="Murat C."/>
            <person name="Riley R."/>
            <person name="Ohm R."/>
            <person name="Sun H."/>
            <person name="Tunlid A."/>
            <person name="Henrissat B."/>
            <person name="Grigoriev I.V."/>
            <person name="Hibbett D.S."/>
            <person name="Martin F."/>
        </authorList>
    </citation>
    <scope>NUCLEOTIDE SEQUENCE [LARGE SCALE GENOMIC DNA]</scope>
    <source>
        <strain evidence="4">MAFF 305830</strain>
    </source>
</reference>
<dbReference type="AlphaFoldDB" id="A0A0C2WLC3"/>
<feature type="region of interest" description="Disordered" evidence="1">
    <location>
        <begin position="586"/>
        <end position="661"/>
    </location>
</feature>
<feature type="compositionally biased region" description="Polar residues" evidence="1">
    <location>
        <begin position="1"/>
        <end position="12"/>
    </location>
</feature>
<reference evidence="3 4" key="1">
    <citation type="submission" date="2014-04" db="EMBL/GenBank/DDBJ databases">
        <authorList>
            <consortium name="DOE Joint Genome Institute"/>
            <person name="Kuo A."/>
            <person name="Zuccaro A."/>
            <person name="Kohler A."/>
            <person name="Nagy L.G."/>
            <person name="Floudas D."/>
            <person name="Copeland A."/>
            <person name="Barry K.W."/>
            <person name="Cichocki N."/>
            <person name="Veneault-Fourrey C."/>
            <person name="LaButti K."/>
            <person name="Lindquist E.A."/>
            <person name="Lipzen A."/>
            <person name="Lundell T."/>
            <person name="Morin E."/>
            <person name="Murat C."/>
            <person name="Sun H."/>
            <person name="Tunlid A."/>
            <person name="Henrissat B."/>
            <person name="Grigoriev I.V."/>
            <person name="Hibbett D.S."/>
            <person name="Martin F."/>
            <person name="Nordberg H.P."/>
            <person name="Cantor M.N."/>
            <person name="Hua S.X."/>
        </authorList>
    </citation>
    <scope>NUCLEOTIDE SEQUENCE [LARGE SCALE GENOMIC DNA]</scope>
    <source>
        <strain evidence="3 4">MAFF 305830</strain>
    </source>
</reference>
<sequence length="661" mass="75340">MKSMLYSNNTRPEVNREALPVPSGSMNMPADCCKYLNKFNDALSGLIENRRFILKFVVTERHRAKHPVNRECRPDFVAVRADIEGKPQYWTCMEATAEARSEKDKNPQSKAAAYTAFHLRARPDYISVVGIFTDIDYFQLFLTTPCRVYQTKPIKWNGGHATRILFAWLWRIYHPEVDSSMTVTLTMRPIFNIYIPGYGCYSDLLILRTAESLGRRTTIMTDNSDPPVIIKEQYIEPGRRYAEGPILAKIHNEGSFPGVIRLDTYGPVLNDGKQVTVRHKGQAGLSKSIVRNKVRLVLKDTGEEIMNAQTPREVLMALYDLLEVLDTWQSLAFYIGGKGSYIVTSALTISYFDLSLLSLMTEDRSPLSTRVLLIDFDVAQDTKAQLETMEKLMHRTGTPGYMARAVRRGEPASGLFELPPMSEVTPGVKDVYGKFLKERLDTFGENDPERFKIQKGTQYKEEFGHQLHFDAESVFWVLLRWCIQAQPKDPLKEEPIDSVAWGALVNSEDARDQNFISIRDMKDNILHSGYQPLSPLLDEMRAHLNGDLAFATSGKRGHSEYLHEVFQRVILNFLFENNTKSFMDVTKHEKPRTVAQTGKKRNRTGTTTSRTTTSRSIRTSIQTGIQTNQGTGLEEDDEEEEDKEDEAEGHSLQPHKKQRIE</sequence>
<evidence type="ECO:0000259" key="2">
    <source>
        <dbReference type="Pfam" id="PF17667"/>
    </source>
</evidence>
<feature type="domain" description="Fungal-type protein kinase" evidence="2">
    <location>
        <begin position="289"/>
        <end position="482"/>
    </location>
</feature>
<dbReference type="Proteomes" id="UP000054097">
    <property type="component" value="Unassembled WGS sequence"/>
</dbReference>
<feature type="compositionally biased region" description="Acidic residues" evidence="1">
    <location>
        <begin position="633"/>
        <end position="647"/>
    </location>
</feature>
<accession>A0A0C2WLC3</accession>
<evidence type="ECO:0000313" key="4">
    <source>
        <dbReference type="Proteomes" id="UP000054097"/>
    </source>
</evidence>
<evidence type="ECO:0000313" key="3">
    <source>
        <dbReference type="EMBL" id="KIM27088.1"/>
    </source>
</evidence>